<dbReference type="GO" id="GO:0009279">
    <property type="term" value="C:cell outer membrane"/>
    <property type="evidence" value="ECO:0007669"/>
    <property type="project" value="UniProtKB-SubCell"/>
</dbReference>
<evidence type="ECO:0000256" key="3">
    <source>
        <dbReference type="ARBA" id="ARBA00022452"/>
    </source>
</evidence>
<comment type="caution">
    <text evidence="9">The sequence shown here is derived from an EMBL/GenBank/DDBJ whole genome shotgun (WGS) entry which is preliminary data.</text>
</comment>
<dbReference type="Pfam" id="PF07715">
    <property type="entry name" value="Plug"/>
    <property type="match status" value="1"/>
</dbReference>
<evidence type="ECO:0000259" key="8">
    <source>
        <dbReference type="Pfam" id="PF07715"/>
    </source>
</evidence>
<keyword evidence="6 7" id="KW-0998">Cell outer membrane</keyword>
<evidence type="ECO:0000256" key="1">
    <source>
        <dbReference type="ARBA" id="ARBA00004571"/>
    </source>
</evidence>
<dbReference type="SUPFAM" id="SSF56935">
    <property type="entry name" value="Porins"/>
    <property type="match status" value="1"/>
</dbReference>
<proteinExistence type="inferred from homology"/>
<protein>
    <submittedName>
        <fullName evidence="9">TonB-linked SusC/RagA family outer membrane protein</fullName>
    </submittedName>
</protein>
<accession>A0A561P407</accession>
<name>A0A561P407_9BACT</name>
<reference evidence="9 10" key="1">
    <citation type="submission" date="2019-06" db="EMBL/GenBank/DDBJ databases">
        <title>Sorghum-associated microbial communities from plants grown in Nebraska, USA.</title>
        <authorList>
            <person name="Schachtman D."/>
        </authorList>
    </citation>
    <scope>NUCLEOTIDE SEQUENCE [LARGE SCALE GENOMIC DNA]</scope>
    <source>
        <strain evidence="9 10">1209</strain>
    </source>
</reference>
<keyword evidence="3 7" id="KW-1134">Transmembrane beta strand</keyword>
<dbReference type="OrthoDB" id="1094723at2"/>
<keyword evidence="2 7" id="KW-0813">Transport</keyword>
<dbReference type="InterPro" id="IPR008969">
    <property type="entry name" value="CarboxyPept-like_regulatory"/>
</dbReference>
<keyword evidence="10" id="KW-1185">Reference proteome</keyword>
<keyword evidence="4 7" id="KW-0812">Transmembrane</keyword>
<dbReference type="Gene3D" id="2.170.130.10">
    <property type="entry name" value="TonB-dependent receptor, plug domain"/>
    <property type="match status" value="1"/>
</dbReference>
<dbReference type="EMBL" id="VIWO01000013">
    <property type="protein sequence ID" value="TWF32837.1"/>
    <property type="molecule type" value="Genomic_DNA"/>
</dbReference>
<dbReference type="InterPro" id="IPR023996">
    <property type="entry name" value="TonB-dep_OMP_SusC/RagA"/>
</dbReference>
<dbReference type="Pfam" id="PF13715">
    <property type="entry name" value="CarbopepD_reg_2"/>
    <property type="match status" value="1"/>
</dbReference>
<keyword evidence="5 7" id="KW-0472">Membrane</keyword>
<dbReference type="InterPro" id="IPR012910">
    <property type="entry name" value="Plug_dom"/>
</dbReference>
<dbReference type="InterPro" id="IPR039426">
    <property type="entry name" value="TonB-dep_rcpt-like"/>
</dbReference>
<evidence type="ECO:0000256" key="5">
    <source>
        <dbReference type="ARBA" id="ARBA00023136"/>
    </source>
</evidence>
<evidence type="ECO:0000256" key="7">
    <source>
        <dbReference type="PROSITE-ProRule" id="PRU01360"/>
    </source>
</evidence>
<dbReference type="InterPro" id="IPR037066">
    <property type="entry name" value="Plug_dom_sf"/>
</dbReference>
<evidence type="ECO:0000313" key="10">
    <source>
        <dbReference type="Proteomes" id="UP000320811"/>
    </source>
</evidence>
<sequence>MKFKFHCPPLSFAARAGKRLRSPFRSWFLLPLIVLLYLPVHAASQSVTISRHNATLETIFGDIKKQTGFTFFYKGNVNPALLKTDVELKNASLDAALQACLKKFNLNYTIVSKTIVITAGNSVDHGAPSSSSTAKDSLVYGKVVDSLTREAVIAVSVFVKNTTARALTNDKGQFSINADSGDVLLLTSVGYSTKEVPVRAIRNQTIILSPKASSLNDVVVTGYQVIKKDNYTGNAIVVKGEDLKRLNPQNMLKGLASFDPSFRIADNNLFGSDPNAMPKINIRGTTAMPNGEILDRNNLSSSYNLPVFIMDGFEVPLQKVVDMDINRIASVTILKDAAATAVYGSRAANGVIVITTKAPQPGRLRLSYNAEMKATAPDLNDYSVLNATDKLEYERRAGLYSSKNNTANTQDELDQQYYSKLKNVVSGVNSYWLSQPLRNAYSQKHTVYVEGGDSSFRYGVDLRYQTDPGVMKNSGRNRYSGGMSFTYNPNRRLVLKNDLTVTQVNARNSNYGDFATYVAMNPYYPIYGNDGKLIREIANWRVDTHQPGSSQYKNVPVLNPLYEASLGNFDKSDYLELIDAFSADWRITPALRVIGLMSLNSTRSTTDKFVSPFSNAFYLDPPEQAMNKGSYDYTATRALNLDGNIRMVYNKLIGQHSINAVLGANVTSATSDYKGFQARGFSNDKFSSIAFARTYTPNAAPSGNVDERRLIGSFFSGSYSYKNKYLFDAAVRLDGSSAFGANKRFAPFWSGGIGWNVHNEDWFKGSLPFLSRLKLTGTAGVTGSVDFPPFLARTTYSYQTSNWYSTGIGAIVNGYGNDNLQWQKTTNYEARAEIGLLQDRIILTPVYYYKLTKGLLTDINIAPSTGFSTYKENLGDMANKGYELYVTINALHKENLNINITGNLAHNTNTIVKISNALKAYNESVNNYQMDPSKGAQGKPLLRFAEGQSYNTIYGVKSHGIDPQNGREIYEKPDGSLTYDYDVAYTRPIGDYTPKAEGFFGSNITWKRWMMSFSFHYRFGGDMYNQTLVDRIENADPRFNVDSRALTMRWQQPGDQALYKNITDLSQTYASSRFVQKENLLELQSLYFSYDLAQGVAKSIGLQSLRGAVTMNDILHISSVKQERGIDYPFARSLTCSILATF</sequence>
<evidence type="ECO:0000313" key="9">
    <source>
        <dbReference type="EMBL" id="TWF32837.1"/>
    </source>
</evidence>
<feature type="domain" description="TonB-dependent receptor plug" evidence="8">
    <location>
        <begin position="229"/>
        <end position="351"/>
    </location>
</feature>
<evidence type="ECO:0000256" key="4">
    <source>
        <dbReference type="ARBA" id="ARBA00022692"/>
    </source>
</evidence>
<dbReference type="NCBIfam" id="TIGR04056">
    <property type="entry name" value="OMP_RagA_SusC"/>
    <property type="match status" value="1"/>
</dbReference>
<dbReference type="InterPro" id="IPR023997">
    <property type="entry name" value="TonB-dep_OMP_SusC/RagA_CS"/>
</dbReference>
<dbReference type="PROSITE" id="PS52016">
    <property type="entry name" value="TONB_DEPENDENT_REC_3"/>
    <property type="match status" value="1"/>
</dbReference>
<dbReference type="Gene3D" id="2.40.170.20">
    <property type="entry name" value="TonB-dependent receptor, beta-barrel domain"/>
    <property type="match status" value="1"/>
</dbReference>
<comment type="similarity">
    <text evidence="7">Belongs to the TonB-dependent receptor family.</text>
</comment>
<dbReference type="RefSeq" id="WP_145674644.1">
    <property type="nucleotide sequence ID" value="NZ_VIWO01000013.1"/>
</dbReference>
<comment type="subcellular location">
    <subcellularLocation>
        <location evidence="1 7">Cell outer membrane</location>
        <topology evidence="1 7">Multi-pass membrane protein</topology>
    </subcellularLocation>
</comment>
<organism evidence="9 10">
    <name type="scientific">Chitinophaga polysaccharea</name>
    <dbReference type="NCBI Taxonomy" id="1293035"/>
    <lineage>
        <taxon>Bacteria</taxon>
        <taxon>Pseudomonadati</taxon>
        <taxon>Bacteroidota</taxon>
        <taxon>Chitinophagia</taxon>
        <taxon>Chitinophagales</taxon>
        <taxon>Chitinophagaceae</taxon>
        <taxon>Chitinophaga</taxon>
    </lineage>
</organism>
<dbReference type="InterPro" id="IPR036942">
    <property type="entry name" value="Beta-barrel_TonB_sf"/>
</dbReference>
<evidence type="ECO:0000256" key="2">
    <source>
        <dbReference type="ARBA" id="ARBA00022448"/>
    </source>
</evidence>
<dbReference type="Proteomes" id="UP000320811">
    <property type="component" value="Unassembled WGS sequence"/>
</dbReference>
<gene>
    <name evidence="9" type="ORF">FHW36_11391</name>
</gene>
<dbReference type="SUPFAM" id="SSF49464">
    <property type="entry name" value="Carboxypeptidase regulatory domain-like"/>
    <property type="match status" value="1"/>
</dbReference>
<evidence type="ECO:0000256" key="6">
    <source>
        <dbReference type="ARBA" id="ARBA00023237"/>
    </source>
</evidence>
<dbReference type="AlphaFoldDB" id="A0A561P407"/>
<dbReference type="NCBIfam" id="TIGR04057">
    <property type="entry name" value="SusC_RagA_signa"/>
    <property type="match status" value="1"/>
</dbReference>